<evidence type="ECO:0000259" key="2">
    <source>
        <dbReference type="Pfam" id="PF00182"/>
    </source>
</evidence>
<accession>A0A4R6SJA9</accession>
<dbReference type="InterPro" id="IPR000726">
    <property type="entry name" value="Glyco_hydro_19_cat"/>
</dbReference>
<dbReference type="RefSeq" id="WP_133847099.1">
    <property type="nucleotide sequence ID" value="NZ_SNXZ01000001.1"/>
</dbReference>
<dbReference type="CDD" id="cd00325">
    <property type="entry name" value="chitinase_GH19"/>
    <property type="match status" value="1"/>
</dbReference>
<evidence type="ECO:0000313" key="4">
    <source>
        <dbReference type="Proteomes" id="UP000295444"/>
    </source>
</evidence>
<dbReference type="InterPro" id="IPR023346">
    <property type="entry name" value="Lysozyme-like_dom_sf"/>
</dbReference>
<sequence length="209" mass="22255">MATPAEIVNGYMGIVDKTYAGLTAVPAAVPGPATSVTVEQLMAIMPKLSRAQADAYLPLLNQAMADAQVNNPKRKATFLSQLAEESADLTDFEENASGRAYEGNRNLGNTQPGDGPRFKGRGPIQLTGRDNYTRAGRALGVDLVNHPELVQTDPAIGFRTAAWFWNDKHPNAAADAGDFTTVTKKVNGGTNGIEIRRAAYNRALKVLGG</sequence>
<reference evidence="3 4" key="1">
    <citation type="submission" date="2019-03" db="EMBL/GenBank/DDBJ databases">
        <title>Genomic Encyclopedia of Type Strains, Phase IV (KMG-IV): sequencing the most valuable type-strain genomes for metagenomic binning, comparative biology and taxonomic classification.</title>
        <authorList>
            <person name="Goeker M."/>
        </authorList>
    </citation>
    <scope>NUCLEOTIDE SEQUENCE [LARGE SCALE GENOMIC DNA]</scope>
    <source>
        <strain evidence="3 4">DSM 45361</strain>
    </source>
</reference>
<evidence type="ECO:0000313" key="3">
    <source>
        <dbReference type="EMBL" id="TDQ04138.1"/>
    </source>
</evidence>
<gene>
    <name evidence="3" type="ORF">EV186_10179</name>
</gene>
<dbReference type="AlphaFoldDB" id="A0A4R6SJA9"/>
<evidence type="ECO:0000256" key="1">
    <source>
        <dbReference type="SAM" id="MobiDB-lite"/>
    </source>
</evidence>
<dbReference type="PANTHER" id="PTHR34408">
    <property type="entry name" value="FAMILY PROTEIN, PUTATIVE-RELATED"/>
    <property type="match status" value="1"/>
</dbReference>
<comment type="caution">
    <text evidence="3">The sequence shown here is derived from an EMBL/GenBank/DDBJ whole genome shotgun (WGS) entry which is preliminary data.</text>
</comment>
<dbReference type="Gene3D" id="1.10.530.10">
    <property type="match status" value="1"/>
</dbReference>
<dbReference type="GO" id="GO:0006032">
    <property type="term" value="P:chitin catabolic process"/>
    <property type="evidence" value="ECO:0007669"/>
    <property type="project" value="InterPro"/>
</dbReference>
<protein>
    <submittedName>
        <fullName evidence="3">Putative chitinase</fullName>
    </submittedName>
</protein>
<proteinExistence type="predicted"/>
<feature type="domain" description="Glycoside hydrolase family 19 catalytic" evidence="2">
    <location>
        <begin position="114"/>
        <end position="169"/>
    </location>
</feature>
<keyword evidence="4" id="KW-1185">Reference proteome</keyword>
<dbReference type="GO" id="GO:0004568">
    <property type="term" value="F:chitinase activity"/>
    <property type="evidence" value="ECO:0007669"/>
    <property type="project" value="InterPro"/>
</dbReference>
<feature type="region of interest" description="Disordered" evidence="1">
    <location>
        <begin position="99"/>
        <end position="122"/>
    </location>
</feature>
<dbReference type="InterPro" id="IPR052354">
    <property type="entry name" value="Cell_Wall_Dynamics_Protein"/>
</dbReference>
<dbReference type="PANTHER" id="PTHR34408:SF1">
    <property type="entry name" value="GLYCOSYL HYDROLASE FAMILY 19 DOMAIN-CONTAINING PROTEIN HI_1415"/>
    <property type="match status" value="1"/>
</dbReference>
<organism evidence="3 4">
    <name type="scientific">Labedaea rhizosphaerae</name>
    <dbReference type="NCBI Taxonomy" id="598644"/>
    <lineage>
        <taxon>Bacteria</taxon>
        <taxon>Bacillati</taxon>
        <taxon>Actinomycetota</taxon>
        <taxon>Actinomycetes</taxon>
        <taxon>Pseudonocardiales</taxon>
        <taxon>Pseudonocardiaceae</taxon>
        <taxon>Labedaea</taxon>
    </lineage>
</organism>
<dbReference type="OrthoDB" id="5178799at2"/>
<dbReference type="SUPFAM" id="SSF53955">
    <property type="entry name" value="Lysozyme-like"/>
    <property type="match status" value="1"/>
</dbReference>
<name>A0A4R6SJA9_LABRH</name>
<dbReference type="Proteomes" id="UP000295444">
    <property type="component" value="Unassembled WGS sequence"/>
</dbReference>
<dbReference type="EMBL" id="SNXZ01000001">
    <property type="protein sequence ID" value="TDQ04138.1"/>
    <property type="molecule type" value="Genomic_DNA"/>
</dbReference>
<dbReference type="Pfam" id="PF00182">
    <property type="entry name" value="Glyco_hydro_19"/>
    <property type="match status" value="1"/>
</dbReference>
<dbReference type="GO" id="GO:0016998">
    <property type="term" value="P:cell wall macromolecule catabolic process"/>
    <property type="evidence" value="ECO:0007669"/>
    <property type="project" value="InterPro"/>
</dbReference>